<evidence type="ECO:0000256" key="8">
    <source>
        <dbReference type="SAM" id="MobiDB-lite"/>
    </source>
</evidence>
<dbReference type="InterPro" id="IPR004412">
    <property type="entry name" value="GatA"/>
</dbReference>
<dbReference type="InterPro" id="IPR000120">
    <property type="entry name" value="Amidase"/>
</dbReference>
<dbReference type="NCBIfam" id="TIGR00132">
    <property type="entry name" value="gatA"/>
    <property type="match status" value="1"/>
</dbReference>
<evidence type="ECO:0000256" key="4">
    <source>
        <dbReference type="ARBA" id="ARBA00022840"/>
    </source>
</evidence>
<keyword evidence="5 7" id="KW-0648">Protein biosynthesis</keyword>
<dbReference type="PROSITE" id="PS00571">
    <property type="entry name" value="AMIDASES"/>
    <property type="match status" value="1"/>
</dbReference>
<comment type="subunit">
    <text evidence="7">Heterotrimer of A, B and C subunits.</text>
</comment>
<evidence type="ECO:0000256" key="3">
    <source>
        <dbReference type="ARBA" id="ARBA00022741"/>
    </source>
</evidence>
<evidence type="ECO:0000313" key="10">
    <source>
        <dbReference type="EMBL" id="KKW23287.1"/>
    </source>
</evidence>
<dbReference type="Proteomes" id="UP000034273">
    <property type="component" value="Unassembled WGS sequence"/>
</dbReference>
<comment type="similarity">
    <text evidence="1 7">Belongs to the amidase family. GatA subfamily.</text>
</comment>
<dbReference type="GO" id="GO:0050567">
    <property type="term" value="F:glutaminyl-tRNA synthase (glutamine-hydrolyzing) activity"/>
    <property type="evidence" value="ECO:0007669"/>
    <property type="project" value="UniProtKB-UniRule"/>
</dbReference>
<dbReference type="InterPro" id="IPR023631">
    <property type="entry name" value="Amidase_dom"/>
</dbReference>
<gene>
    <name evidence="7" type="primary">gatA</name>
    <name evidence="10" type="ORF">UY67_C0025G0006</name>
</gene>
<evidence type="ECO:0000256" key="5">
    <source>
        <dbReference type="ARBA" id="ARBA00022917"/>
    </source>
</evidence>
<dbReference type="AlphaFoldDB" id="A0A0G1Z6W7"/>
<evidence type="ECO:0000256" key="1">
    <source>
        <dbReference type="ARBA" id="ARBA00008069"/>
    </source>
</evidence>
<dbReference type="PATRIC" id="fig|1618671.3.peg.791"/>
<proteinExistence type="inferred from homology"/>
<evidence type="ECO:0000256" key="7">
    <source>
        <dbReference type="HAMAP-Rule" id="MF_00120"/>
    </source>
</evidence>
<evidence type="ECO:0000259" key="9">
    <source>
        <dbReference type="Pfam" id="PF01425"/>
    </source>
</evidence>
<dbReference type="Pfam" id="PF01425">
    <property type="entry name" value="Amidase"/>
    <property type="match status" value="1"/>
</dbReference>
<comment type="catalytic activity">
    <reaction evidence="6 7">
        <text>L-glutamyl-tRNA(Gln) + L-glutamine + ATP + H2O = L-glutaminyl-tRNA(Gln) + L-glutamate + ADP + phosphate + H(+)</text>
        <dbReference type="Rhea" id="RHEA:17521"/>
        <dbReference type="Rhea" id="RHEA-COMP:9681"/>
        <dbReference type="Rhea" id="RHEA-COMP:9684"/>
        <dbReference type="ChEBI" id="CHEBI:15377"/>
        <dbReference type="ChEBI" id="CHEBI:15378"/>
        <dbReference type="ChEBI" id="CHEBI:29985"/>
        <dbReference type="ChEBI" id="CHEBI:30616"/>
        <dbReference type="ChEBI" id="CHEBI:43474"/>
        <dbReference type="ChEBI" id="CHEBI:58359"/>
        <dbReference type="ChEBI" id="CHEBI:78520"/>
        <dbReference type="ChEBI" id="CHEBI:78521"/>
        <dbReference type="ChEBI" id="CHEBI:456216"/>
        <dbReference type="EC" id="6.3.5.7"/>
    </reaction>
</comment>
<dbReference type="InterPro" id="IPR020556">
    <property type="entry name" value="Amidase_CS"/>
</dbReference>
<dbReference type="GO" id="GO:0016740">
    <property type="term" value="F:transferase activity"/>
    <property type="evidence" value="ECO:0007669"/>
    <property type="project" value="UniProtKB-KW"/>
</dbReference>
<dbReference type="GO" id="GO:0005524">
    <property type="term" value="F:ATP binding"/>
    <property type="evidence" value="ECO:0007669"/>
    <property type="project" value="UniProtKB-KW"/>
</dbReference>
<sequence>MDISKLTIVEARRALDAKEYSALDLTNAYLDAIRAKDGEIHAYLEVWEKSARDEAKTADEKIRRGKASTLTGIPIAIKDNILVEGRVASSASKILEHYVATYDATVIKKLKAQGAVFLGRTNMDEFAMGSSTENSAFGPTKNPHDTKRVPGGSSGGSAAAVAAHMALAALGSDTGGSIRQPASHTGLNGLKPTYGAVSRFGLMALGSSLDQIGQLTHTVADSQILFDAICGHDENDGTSLPDMKKNNAPMKRVIGVPRIFLEKGTDSDILACFEKTLEKLRAKGYTVVDIDLPNLSYSLAVYYIIQPAEASTNLARYDGIRYGLSMQAPSIQEVYSKTRGVGFGPEVRRRIMLGTFVLSSGYADAYYRKARSVRALIRADFTRAFESVDAVVTPTCPSPAFKFGAKSDPLAMYAEDIFSVPANLAGVPALSVPMGTVVSDDSDLPVGFQIIGPHGGEETLFAIGNDVEKFEV</sequence>
<dbReference type="HAMAP" id="MF_00120">
    <property type="entry name" value="GatA"/>
    <property type="match status" value="1"/>
</dbReference>
<dbReference type="STRING" id="1618671.UY67_C0025G0006"/>
<comment type="function">
    <text evidence="7">Allows the formation of correctly charged Gln-tRNA(Gln) through the transamidation of misacylated Glu-tRNA(Gln) in organisms which lack glutaminyl-tRNA synthetase. The reaction takes place in the presence of glutamine and ATP through an activated gamma-phospho-Glu-tRNA(Gln).</text>
</comment>
<keyword evidence="10" id="KW-0808">Transferase</keyword>
<keyword evidence="4 7" id="KW-0067">ATP-binding</keyword>
<organism evidence="10 11">
    <name type="scientific">Candidatus Kaiserbacteria bacterium GW2011_GWA2_52_12</name>
    <dbReference type="NCBI Taxonomy" id="1618671"/>
    <lineage>
        <taxon>Bacteria</taxon>
        <taxon>Candidatus Kaiseribacteriota</taxon>
    </lineage>
</organism>
<evidence type="ECO:0000256" key="2">
    <source>
        <dbReference type="ARBA" id="ARBA00022598"/>
    </source>
</evidence>
<keyword evidence="2 7" id="KW-0436">Ligase</keyword>
<dbReference type="Gene3D" id="3.90.1300.10">
    <property type="entry name" value="Amidase signature (AS) domain"/>
    <property type="match status" value="1"/>
</dbReference>
<dbReference type="GO" id="GO:0030956">
    <property type="term" value="C:glutamyl-tRNA(Gln) amidotransferase complex"/>
    <property type="evidence" value="ECO:0007669"/>
    <property type="project" value="InterPro"/>
</dbReference>
<dbReference type="PANTHER" id="PTHR11895:SF151">
    <property type="entry name" value="GLUTAMYL-TRNA(GLN) AMIDOTRANSFERASE SUBUNIT A"/>
    <property type="match status" value="1"/>
</dbReference>
<dbReference type="GO" id="GO:0006412">
    <property type="term" value="P:translation"/>
    <property type="evidence" value="ECO:0007669"/>
    <property type="project" value="UniProtKB-UniRule"/>
</dbReference>
<feature type="active site" description="Charge relay system" evidence="7">
    <location>
        <position position="78"/>
    </location>
</feature>
<comment type="caution">
    <text evidence="10">The sequence shown here is derived from an EMBL/GenBank/DDBJ whole genome shotgun (WGS) entry which is preliminary data.</text>
</comment>
<dbReference type="EC" id="6.3.5.7" evidence="7"/>
<protein>
    <recommendedName>
        <fullName evidence="7">Glutamyl-tRNA(Gln) amidotransferase subunit A</fullName>
        <shortName evidence="7">Glu-ADT subunit A</shortName>
        <ecNumber evidence="7">6.3.5.7</ecNumber>
    </recommendedName>
</protein>
<feature type="active site" description="Charge relay system" evidence="7">
    <location>
        <position position="153"/>
    </location>
</feature>
<evidence type="ECO:0000313" key="11">
    <source>
        <dbReference type="Proteomes" id="UP000034273"/>
    </source>
</evidence>
<feature type="region of interest" description="Disordered" evidence="8">
    <location>
        <begin position="130"/>
        <end position="157"/>
    </location>
</feature>
<dbReference type="EMBL" id="LCQW01000025">
    <property type="protein sequence ID" value="KKW23287.1"/>
    <property type="molecule type" value="Genomic_DNA"/>
</dbReference>
<dbReference type="InterPro" id="IPR036928">
    <property type="entry name" value="AS_sf"/>
</dbReference>
<accession>A0A0G1Z6W7</accession>
<feature type="active site" description="Acyl-ester intermediate" evidence="7">
    <location>
        <position position="177"/>
    </location>
</feature>
<evidence type="ECO:0000256" key="6">
    <source>
        <dbReference type="ARBA" id="ARBA00047407"/>
    </source>
</evidence>
<dbReference type="PANTHER" id="PTHR11895">
    <property type="entry name" value="TRANSAMIDASE"/>
    <property type="match status" value="1"/>
</dbReference>
<name>A0A0G1Z6W7_9BACT</name>
<keyword evidence="3 7" id="KW-0547">Nucleotide-binding</keyword>
<feature type="domain" description="Amidase" evidence="9">
    <location>
        <begin position="24"/>
        <end position="460"/>
    </location>
</feature>
<reference evidence="10 11" key="1">
    <citation type="journal article" date="2015" name="Nature">
        <title>rRNA introns, odd ribosomes, and small enigmatic genomes across a large radiation of phyla.</title>
        <authorList>
            <person name="Brown C.T."/>
            <person name="Hug L.A."/>
            <person name="Thomas B.C."/>
            <person name="Sharon I."/>
            <person name="Castelle C.J."/>
            <person name="Singh A."/>
            <person name="Wilkins M.J."/>
            <person name="Williams K.H."/>
            <person name="Banfield J.F."/>
        </authorList>
    </citation>
    <scope>NUCLEOTIDE SEQUENCE [LARGE SCALE GENOMIC DNA]</scope>
</reference>
<dbReference type="SUPFAM" id="SSF75304">
    <property type="entry name" value="Amidase signature (AS) enzymes"/>
    <property type="match status" value="1"/>
</dbReference>